<evidence type="ECO:0000256" key="4">
    <source>
        <dbReference type="ARBA" id="ARBA00022741"/>
    </source>
</evidence>
<dbReference type="AlphaFoldDB" id="A0A6I4MCD6"/>
<keyword evidence="3" id="KW-0808">Transferase</keyword>
<dbReference type="PROSITE" id="PS00108">
    <property type="entry name" value="PROTEIN_KINASE_ST"/>
    <property type="match status" value="1"/>
</dbReference>
<dbReference type="PANTHER" id="PTHR43289">
    <property type="entry name" value="MITOGEN-ACTIVATED PROTEIN KINASE KINASE KINASE 20-RELATED"/>
    <property type="match status" value="1"/>
</dbReference>
<evidence type="ECO:0000256" key="1">
    <source>
        <dbReference type="ARBA" id="ARBA00012513"/>
    </source>
</evidence>
<gene>
    <name evidence="9" type="ORF">F8568_016450</name>
</gene>
<evidence type="ECO:0000256" key="2">
    <source>
        <dbReference type="ARBA" id="ARBA00022527"/>
    </source>
</evidence>
<dbReference type="InterPro" id="IPR008271">
    <property type="entry name" value="Ser/Thr_kinase_AS"/>
</dbReference>
<keyword evidence="2" id="KW-0723">Serine/threonine-protein kinase</keyword>
<dbReference type="SUPFAM" id="SSF56112">
    <property type="entry name" value="Protein kinase-like (PK-like)"/>
    <property type="match status" value="1"/>
</dbReference>
<dbReference type="SUPFAM" id="SSF48452">
    <property type="entry name" value="TPR-like"/>
    <property type="match status" value="1"/>
</dbReference>
<keyword evidence="10" id="KW-1185">Reference proteome</keyword>
<dbReference type="RefSeq" id="WP_151594413.1">
    <property type="nucleotide sequence ID" value="NZ_WBMS02000011.1"/>
</dbReference>
<organism evidence="9 10">
    <name type="scientific">Actinomadura physcomitrii</name>
    <dbReference type="NCBI Taxonomy" id="2650748"/>
    <lineage>
        <taxon>Bacteria</taxon>
        <taxon>Bacillati</taxon>
        <taxon>Actinomycetota</taxon>
        <taxon>Actinomycetes</taxon>
        <taxon>Streptosporangiales</taxon>
        <taxon>Thermomonosporaceae</taxon>
        <taxon>Actinomadura</taxon>
    </lineage>
</organism>
<dbReference type="InterPro" id="IPR017441">
    <property type="entry name" value="Protein_kinase_ATP_BS"/>
</dbReference>
<dbReference type="EC" id="2.7.11.1" evidence="1"/>
<protein>
    <recommendedName>
        <fullName evidence="1">non-specific serine/threonine protein kinase</fullName>
        <ecNumber evidence="1">2.7.11.1</ecNumber>
    </recommendedName>
</protein>
<proteinExistence type="predicted"/>
<dbReference type="InterPro" id="IPR011990">
    <property type="entry name" value="TPR-like_helical_dom_sf"/>
</dbReference>
<evidence type="ECO:0000256" key="5">
    <source>
        <dbReference type="ARBA" id="ARBA00022777"/>
    </source>
</evidence>
<dbReference type="Pfam" id="PF00069">
    <property type="entry name" value="Pkinase"/>
    <property type="match status" value="1"/>
</dbReference>
<dbReference type="GO" id="GO:0005524">
    <property type="term" value="F:ATP binding"/>
    <property type="evidence" value="ECO:0007669"/>
    <property type="project" value="UniProtKB-UniRule"/>
</dbReference>
<dbReference type="Gene3D" id="1.10.510.10">
    <property type="entry name" value="Transferase(Phosphotransferase) domain 1"/>
    <property type="match status" value="1"/>
</dbReference>
<dbReference type="InterPro" id="IPR011009">
    <property type="entry name" value="Kinase-like_dom_sf"/>
</dbReference>
<dbReference type="PANTHER" id="PTHR43289:SF6">
    <property type="entry name" value="SERINE_THREONINE-PROTEIN KINASE NEKL-3"/>
    <property type="match status" value="1"/>
</dbReference>
<dbReference type="SMART" id="SM00220">
    <property type="entry name" value="S_TKc"/>
    <property type="match status" value="1"/>
</dbReference>
<sequence>MRRGDRLGERGRYELDQAIGRGGMGEVWRAYDRFLDRRLAVKFTRVADESLLARFEQEARSTAWLEHPGVPTVYDFGDHDGSFYLVMQYVEGMTVDHLLDAYERLPVSWAALIAAQVCAVLSVAHRRPLVHRDLKPSNLMLCPDGSVKVLDFGAAVGLGPGDVRRTTTGLGAPYTPGYSAVEQVYGSPGPRSDLYSVGCVLYEMLTGRQVFPGATAYEVMRRHEDEAPAPPRSLRGDVPPGLDDLVLHLLAKQPADRPASADEVYHRLLEFVSTLEPLPGAVDTVAPSHLYSSAVARIRITGTAPAPRQEEPAELPTPDEVARAREEAAELAGAGRYTQAAELLSDTAEPARIALGDDDPEVMGLRLDLADVLYQGGDYRRAVHAYRAAAVAMAEWNGPDDRDVLRCREREAICQAQLGATDTALGHLRELLGDVAHESPYNADAFRLRESIARLDLAAGRTDEARRELSELVADLQGLYGDHHPQLADLTVLLDELKQAGTG</sequence>
<dbReference type="GO" id="GO:0004674">
    <property type="term" value="F:protein serine/threonine kinase activity"/>
    <property type="evidence" value="ECO:0007669"/>
    <property type="project" value="UniProtKB-KW"/>
</dbReference>
<feature type="domain" description="Protein kinase" evidence="8">
    <location>
        <begin position="13"/>
        <end position="269"/>
    </location>
</feature>
<keyword evidence="5 9" id="KW-0418">Kinase</keyword>
<name>A0A6I4MCD6_9ACTN</name>
<feature type="binding site" evidence="7">
    <location>
        <position position="42"/>
    </location>
    <ligand>
        <name>ATP</name>
        <dbReference type="ChEBI" id="CHEBI:30616"/>
    </ligand>
</feature>
<dbReference type="Gene3D" id="1.25.40.10">
    <property type="entry name" value="Tetratricopeptide repeat domain"/>
    <property type="match status" value="1"/>
</dbReference>
<dbReference type="EMBL" id="WBMS02000011">
    <property type="protein sequence ID" value="MWA01934.1"/>
    <property type="molecule type" value="Genomic_DNA"/>
</dbReference>
<evidence type="ECO:0000256" key="3">
    <source>
        <dbReference type="ARBA" id="ARBA00022679"/>
    </source>
</evidence>
<dbReference type="CDD" id="cd14014">
    <property type="entry name" value="STKc_PknB_like"/>
    <property type="match status" value="1"/>
</dbReference>
<dbReference type="Gene3D" id="3.30.200.20">
    <property type="entry name" value="Phosphorylase Kinase, domain 1"/>
    <property type="match status" value="1"/>
</dbReference>
<dbReference type="Proteomes" id="UP000462055">
    <property type="component" value="Unassembled WGS sequence"/>
</dbReference>
<evidence type="ECO:0000313" key="9">
    <source>
        <dbReference type="EMBL" id="MWA01934.1"/>
    </source>
</evidence>
<keyword evidence="6 7" id="KW-0067">ATP-binding</keyword>
<comment type="caution">
    <text evidence="9">The sequence shown here is derived from an EMBL/GenBank/DDBJ whole genome shotgun (WGS) entry which is preliminary data.</text>
</comment>
<accession>A0A6I4MCD6</accession>
<dbReference type="PROSITE" id="PS00107">
    <property type="entry name" value="PROTEIN_KINASE_ATP"/>
    <property type="match status" value="1"/>
</dbReference>
<evidence type="ECO:0000259" key="8">
    <source>
        <dbReference type="PROSITE" id="PS50011"/>
    </source>
</evidence>
<keyword evidence="4 7" id="KW-0547">Nucleotide-binding</keyword>
<evidence type="ECO:0000256" key="7">
    <source>
        <dbReference type="PROSITE-ProRule" id="PRU10141"/>
    </source>
</evidence>
<reference evidence="9" key="1">
    <citation type="submission" date="2019-12" db="EMBL/GenBank/DDBJ databases">
        <title>Actinomadura physcomitrii sp. nov., a novel actinomycete isolated from moss [Physcomitrium sphaericum (Ludw) Fuernr].</title>
        <authorList>
            <person name="Zhuang X."/>
        </authorList>
    </citation>
    <scope>NUCLEOTIDE SEQUENCE [LARGE SCALE GENOMIC DNA]</scope>
    <source>
        <strain evidence="9">LD22</strain>
    </source>
</reference>
<dbReference type="PROSITE" id="PS50011">
    <property type="entry name" value="PROTEIN_KINASE_DOM"/>
    <property type="match status" value="1"/>
</dbReference>
<evidence type="ECO:0000313" key="10">
    <source>
        <dbReference type="Proteomes" id="UP000462055"/>
    </source>
</evidence>
<evidence type="ECO:0000256" key="6">
    <source>
        <dbReference type="ARBA" id="ARBA00022840"/>
    </source>
</evidence>
<dbReference type="InterPro" id="IPR000719">
    <property type="entry name" value="Prot_kinase_dom"/>
</dbReference>